<keyword evidence="3" id="KW-1185">Reference proteome</keyword>
<evidence type="ECO:0000313" key="2">
    <source>
        <dbReference type="EMBL" id="TBN05598.1"/>
    </source>
</evidence>
<dbReference type="EMBL" id="SIRT01000002">
    <property type="protein sequence ID" value="TBN05598.1"/>
    <property type="molecule type" value="Genomic_DNA"/>
</dbReference>
<gene>
    <name evidence="2" type="ORF">EYD45_04805</name>
</gene>
<dbReference type="RefSeq" id="WP_130963215.1">
    <property type="nucleotide sequence ID" value="NZ_SIRT01000002.1"/>
</dbReference>
<sequence>MENGLLILGLISLLFLSMYGYAYGTVALEKRKLKKQQLEIERIEAIKKEERLARQKAREEKLEKLKKRSEEIRLELNRLEKVNLQRATKDQKKVEKMKERIEQKQQAS</sequence>
<name>A0A4Q9FL47_9FLAO</name>
<reference evidence="2 3" key="1">
    <citation type="submission" date="2019-02" db="EMBL/GenBank/DDBJ databases">
        <title>Hyunsoonleella sp., isolated from marine sediment.</title>
        <authorList>
            <person name="Liu B.-T."/>
        </authorList>
    </citation>
    <scope>NUCLEOTIDE SEQUENCE [LARGE SCALE GENOMIC DNA]</scope>
    <source>
        <strain evidence="2 3">T58</strain>
    </source>
</reference>
<accession>A0A4Q9FL47</accession>
<dbReference type="AlphaFoldDB" id="A0A4Q9FL47"/>
<dbReference type="OrthoDB" id="1450521at2"/>
<evidence type="ECO:0000256" key="1">
    <source>
        <dbReference type="SAM" id="MobiDB-lite"/>
    </source>
</evidence>
<comment type="caution">
    <text evidence="2">The sequence shown here is derived from an EMBL/GenBank/DDBJ whole genome shotgun (WGS) entry which is preliminary data.</text>
</comment>
<feature type="region of interest" description="Disordered" evidence="1">
    <location>
        <begin position="89"/>
        <end position="108"/>
    </location>
</feature>
<protein>
    <submittedName>
        <fullName evidence="2">Uncharacterized protein</fullName>
    </submittedName>
</protein>
<evidence type="ECO:0000313" key="3">
    <source>
        <dbReference type="Proteomes" id="UP000291142"/>
    </source>
</evidence>
<organism evidence="2 3">
    <name type="scientific">Hyunsoonleella flava</name>
    <dbReference type="NCBI Taxonomy" id="2527939"/>
    <lineage>
        <taxon>Bacteria</taxon>
        <taxon>Pseudomonadati</taxon>
        <taxon>Bacteroidota</taxon>
        <taxon>Flavobacteriia</taxon>
        <taxon>Flavobacteriales</taxon>
        <taxon>Flavobacteriaceae</taxon>
    </lineage>
</organism>
<proteinExistence type="predicted"/>
<dbReference type="Proteomes" id="UP000291142">
    <property type="component" value="Unassembled WGS sequence"/>
</dbReference>